<keyword evidence="5" id="KW-0547">Nucleotide-binding</keyword>
<dbReference type="PROSITE" id="PS50112">
    <property type="entry name" value="PAS"/>
    <property type="match status" value="1"/>
</dbReference>
<dbReference type="InterPro" id="IPR004358">
    <property type="entry name" value="Sig_transdc_His_kin-like_C"/>
</dbReference>
<dbReference type="Gene3D" id="3.30.565.10">
    <property type="entry name" value="Histidine kinase-like ATPase, C-terminal domain"/>
    <property type="match status" value="1"/>
</dbReference>
<evidence type="ECO:0000259" key="9">
    <source>
        <dbReference type="PROSITE" id="PS50109"/>
    </source>
</evidence>
<dbReference type="Pfam" id="PF00989">
    <property type="entry name" value="PAS"/>
    <property type="match status" value="1"/>
</dbReference>
<evidence type="ECO:0000256" key="4">
    <source>
        <dbReference type="ARBA" id="ARBA00022679"/>
    </source>
</evidence>
<dbReference type="CDD" id="cd00130">
    <property type="entry name" value="PAS"/>
    <property type="match status" value="1"/>
</dbReference>
<dbReference type="InterPro" id="IPR035965">
    <property type="entry name" value="PAS-like_dom_sf"/>
</dbReference>
<sequence length="495" mass="56557">MSNRIFENQEELSKQREEYKNLFELAPCYITVQDRDLKLIKFNREFAQEFNPQMGDYCYHAYKGRSERCEICPVLKTFEDGKSHYSEEEGINKDGTRSFWMVRTASIRDAQGNITAAMEMCLDVTQMKFLEDEARKSEEKYRMIFDTIPNPVFVLDKGSLEIMDCNDNVTAVYGFSKDTILNTSFLDLFEEDEREAYEDKMTSVNVLNQARQIRKDGHIIYVNIRISSTGYRGQEVLLVTTSDITERLMAEQQLIQAGKMATLGEMATGVAHELNQPLSVIKTASSFITKKVGKGEPIEDDILGTLTDEIDNQVDRASKIITHMREFGRKSEVGKEEVQVNDVIKRSLEIFIQQLKLREIEVVLDLQEDLPSIMADSNRLEQVLINLLINARDAVEERWKDTDRKGAAKKIFLRTRLEGCKIIIEVEDTGTGIPESILDKIFEPFFTTKKVGVGTGLGLSISYGIIQAYYGIIRVETKEKEGTTFIIQFPVHNNG</sequence>
<dbReference type="EMBL" id="JACNJD010000168">
    <property type="protein sequence ID" value="MBC8176850.1"/>
    <property type="molecule type" value="Genomic_DNA"/>
</dbReference>
<dbReference type="InterPro" id="IPR013767">
    <property type="entry name" value="PAS_fold"/>
</dbReference>
<dbReference type="Proteomes" id="UP000650524">
    <property type="component" value="Unassembled WGS sequence"/>
</dbReference>
<evidence type="ECO:0000256" key="6">
    <source>
        <dbReference type="ARBA" id="ARBA00022777"/>
    </source>
</evidence>
<dbReference type="Pfam" id="PF02518">
    <property type="entry name" value="HATPase_c"/>
    <property type="match status" value="1"/>
</dbReference>
<dbReference type="SMART" id="SM00388">
    <property type="entry name" value="HisKA"/>
    <property type="match status" value="1"/>
</dbReference>
<dbReference type="GO" id="GO:0000155">
    <property type="term" value="F:phosphorelay sensor kinase activity"/>
    <property type="evidence" value="ECO:0007669"/>
    <property type="project" value="InterPro"/>
</dbReference>
<dbReference type="Gene3D" id="1.10.287.130">
    <property type="match status" value="1"/>
</dbReference>
<dbReference type="InterPro" id="IPR000700">
    <property type="entry name" value="PAS-assoc_C"/>
</dbReference>
<dbReference type="InterPro" id="IPR036097">
    <property type="entry name" value="HisK_dim/P_sf"/>
</dbReference>
<dbReference type="GO" id="GO:0005524">
    <property type="term" value="F:ATP binding"/>
    <property type="evidence" value="ECO:0007669"/>
    <property type="project" value="UniProtKB-KW"/>
</dbReference>
<feature type="domain" description="PAC" evidence="11">
    <location>
        <begin position="84"/>
        <end position="136"/>
    </location>
</feature>
<evidence type="ECO:0000256" key="5">
    <source>
        <dbReference type="ARBA" id="ARBA00022741"/>
    </source>
</evidence>
<dbReference type="GO" id="GO:0006355">
    <property type="term" value="P:regulation of DNA-templated transcription"/>
    <property type="evidence" value="ECO:0007669"/>
    <property type="project" value="InterPro"/>
</dbReference>
<evidence type="ECO:0000256" key="1">
    <source>
        <dbReference type="ARBA" id="ARBA00000085"/>
    </source>
</evidence>
<dbReference type="SUPFAM" id="SSF55874">
    <property type="entry name" value="ATPase domain of HSP90 chaperone/DNA topoisomerase II/histidine kinase"/>
    <property type="match status" value="1"/>
</dbReference>
<dbReference type="PROSITE" id="PS50113">
    <property type="entry name" value="PAC"/>
    <property type="match status" value="1"/>
</dbReference>
<dbReference type="PANTHER" id="PTHR43065:SF46">
    <property type="entry name" value="C4-DICARBOXYLATE TRANSPORT SENSOR PROTEIN DCTB"/>
    <property type="match status" value="1"/>
</dbReference>
<keyword evidence="4" id="KW-0808">Transferase</keyword>
<keyword evidence="3" id="KW-0597">Phosphoprotein</keyword>
<dbReference type="NCBIfam" id="TIGR00229">
    <property type="entry name" value="sensory_box"/>
    <property type="match status" value="1"/>
</dbReference>
<protein>
    <recommendedName>
        <fullName evidence="2">histidine kinase</fullName>
        <ecNumber evidence="2">2.7.13.3</ecNumber>
    </recommendedName>
</protein>
<comment type="catalytic activity">
    <reaction evidence="1">
        <text>ATP + protein L-histidine = ADP + protein N-phospho-L-histidine.</text>
        <dbReference type="EC" id="2.7.13.3"/>
    </reaction>
</comment>
<accession>A0A8J6MXU9</accession>
<feature type="domain" description="PAS" evidence="10">
    <location>
        <begin position="137"/>
        <end position="210"/>
    </location>
</feature>
<dbReference type="AlphaFoldDB" id="A0A8J6MXU9"/>
<dbReference type="InterPro" id="IPR003594">
    <property type="entry name" value="HATPase_dom"/>
</dbReference>
<organism evidence="12 13">
    <name type="scientific">Candidatus Desulfacyla euxinica</name>
    <dbReference type="NCBI Taxonomy" id="2841693"/>
    <lineage>
        <taxon>Bacteria</taxon>
        <taxon>Deltaproteobacteria</taxon>
        <taxon>Candidatus Desulfacyla</taxon>
    </lineage>
</organism>
<keyword evidence="7" id="KW-0067">ATP-binding</keyword>
<evidence type="ECO:0000259" key="10">
    <source>
        <dbReference type="PROSITE" id="PS50112"/>
    </source>
</evidence>
<dbReference type="InterPro" id="IPR005467">
    <property type="entry name" value="His_kinase_dom"/>
</dbReference>
<evidence type="ECO:0000256" key="3">
    <source>
        <dbReference type="ARBA" id="ARBA00022553"/>
    </source>
</evidence>
<evidence type="ECO:0000313" key="13">
    <source>
        <dbReference type="Proteomes" id="UP000650524"/>
    </source>
</evidence>
<dbReference type="EC" id="2.7.13.3" evidence="2"/>
<dbReference type="Pfam" id="PF00512">
    <property type="entry name" value="HisKA"/>
    <property type="match status" value="1"/>
</dbReference>
<dbReference type="InterPro" id="IPR000014">
    <property type="entry name" value="PAS"/>
</dbReference>
<dbReference type="SMART" id="SM00091">
    <property type="entry name" value="PAS"/>
    <property type="match status" value="1"/>
</dbReference>
<dbReference type="InterPro" id="IPR013656">
    <property type="entry name" value="PAS_4"/>
</dbReference>
<comment type="caution">
    <text evidence="12">The sequence shown here is derived from an EMBL/GenBank/DDBJ whole genome shotgun (WGS) entry which is preliminary data.</text>
</comment>
<evidence type="ECO:0000256" key="2">
    <source>
        <dbReference type="ARBA" id="ARBA00012438"/>
    </source>
</evidence>
<evidence type="ECO:0000256" key="8">
    <source>
        <dbReference type="ARBA" id="ARBA00023012"/>
    </source>
</evidence>
<gene>
    <name evidence="12" type="ORF">H8E19_05550</name>
</gene>
<evidence type="ECO:0000256" key="7">
    <source>
        <dbReference type="ARBA" id="ARBA00022840"/>
    </source>
</evidence>
<evidence type="ECO:0000313" key="12">
    <source>
        <dbReference type="EMBL" id="MBC8176850.1"/>
    </source>
</evidence>
<dbReference type="SUPFAM" id="SSF55785">
    <property type="entry name" value="PYP-like sensor domain (PAS domain)"/>
    <property type="match status" value="2"/>
</dbReference>
<dbReference type="SMART" id="SM00387">
    <property type="entry name" value="HATPase_c"/>
    <property type="match status" value="1"/>
</dbReference>
<proteinExistence type="predicted"/>
<name>A0A8J6MXU9_9DELT</name>
<dbReference type="PANTHER" id="PTHR43065">
    <property type="entry name" value="SENSOR HISTIDINE KINASE"/>
    <property type="match status" value="1"/>
</dbReference>
<feature type="domain" description="Histidine kinase" evidence="9">
    <location>
        <begin position="269"/>
        <end position="493"/>
    </location>
</feature>
<dbReference type="SUPFAM" id="SSF47384">
    <property type="entry name" value="Homodimeric domain of signal transducing histidine kinase"/>
    <property type="match status" value="1"/>
</dbReference>
<dbReference type="InterPro" id="IPR036890">
    <property type="entry name" value="HATPase_C_sf"/>
</dbReference>
<dbReference type="Pfam" id="PF08448">
    <property type="entry name" value="PAS_4"/>
    <property type="match status" value="1"/>
</dbReference>
<reference evidence="12 13" key="1">
    <citation type="submission" date="2020-08" db="EMBL/GenBank/DDBJ databases">
        <title>Bridging the membrane lipid divide: bacteria of the FCB group superphylum have the potential to synthesize archaeal ether lipids.</title>
        <authorList>
            <person name="Villanueva L."/>
            <person name="Von Meijenfeldt F.A.B."/>
            <person name="Westbye A.B."/>
            <person name="Yadav S."/>
            <person name="Hopmans E.C."/>
            <person name="Dutilh B.E."/>
            <person name="Sinninghe Damste J.S."/>
        </authorList>
    </citation>
    <scope>NUCLEOTIDE SEQUENCE [LARGE SCALE GENOMIC DNA]</scope>
    <source>
        <strain evidence="12">NIOZ-UU27</strain>
    </source>
</reference>
<dbReference type="PRINTS" id="PR00344">
    <property type="entry name" value="BCTRLSENSOR"/>
</dbReference>
<dbReference type="Gene3D" id="3.30.450.20">
    <property type="entry name" value="PAS domain"/>
    <property type="match status" value="2"/>
</dbReference>
<keyword evidence="8" id="KW-0902">Two-component regulatory system</keyword>
<evidence type="ECO:0000259" key="11">
    <source>
        <dbReference type="PROSITE" id="PS50113"/>
    </source>
</evidence>
<dbReference type="InterPro" id="IPR003661">
    <property type="entry name" value="HisK_dim/P_dom"/>
</dbReference>
<dbReference type="CDD" id="cd00082">
    <property type="entry name" value="HisKA"/>
    <property type="match status" value="1"/>
</dbReference>
<dbReference type="PROSITE" id="PS50109">
    <property type="entry name" value="HIS_KIN"/>
    <property type="match status" value="1"/>
</dbReference>
<keyword evidence="6" id="KW-0418">Kinase</keyword>